<reference evidence="1" key="2">
    <citation type="journal article" date="2020" name="Nat. Commun.">
        <title>Large-scale genome sequencing of mycorrhizal fungi provides insights into the early evolution of symbiotic traits.</title>
        <authorList>
            <person name="Miyauchi S."/>
            <person name="Kiss E."/>
            <person name="Kuo A."/>
            <person name="Drula E."/>
            <person name="Kohler A."/>
            <person name="Sanchez-Garcia M."/>
            <person name="Morin E."/>
            <person name="Andreopoulos B."/>
            <person name="Barry K.W."/>
            <person name="Bonito G."/>
            <person name="Buee M."/>
            <person name="Carver A."/>
            <person name="Chen C."/>
            <person name="Cichocki N."/>
            <person name="Clum A."/>
            <person name="Culley D."/>
            <person name="Crous P.W."/>
            <person name="Fauchery L."/>
            <person name="Girlanda M."/>
            <person name="Hayes R.D."/>
            <person name="Keri Z."/>
            <person name="LaButti K."/>
            <person name="Lipzen A."/>
            <person name="Lombard V."/>
            <person name="Magnuson J."/>
            <person name="Maillard F."/>
            <person name="Murat C."/>
            <person name="Nolan M."/>
            <person name="Ohm R.A."/>
            <person name="Pangilinan J."/>
            <person name="Pereira M.F."/>
            <person name="Perotto S."/>
            <person name="Peter M."/>
            <person name="Pfister S."/>
            <person name="Riley R."/>
            <person name="Sitrit Y."/>
            <person name="Stielow J.B."/>
            <person name="Szollosi G."/>
            <person name="Zifcakova L."/>
            <person name="Stursova M."/>
            <person name="Spatafora J.W."/>
            <person name="Tedersoo L."/>
            <person name="Vaario L.M."/>
            <person name="Yamada A."/>
            <person name="Yan M."/>
            <person name="Wang P."/>
            <person name="Xu J."/>
            <person name="Bruns T."/>
            <person name="Baldrian P."/>
            <person name="Vilgalys R."/>
            <person name="Dunand C."/>
            <person name="Henrissat B."/>
            <person name="Grigoriev I.V."/>
            <person name="Hibbett D."/>
            <person name="Nagy L.G."/>
            <person name="Martin F.M."/>
        </authorList>
    </citation>
    <scope>NUCLEOTIDE SEQUENCE</scope>
    <source>
        <strain evidence="1">BED1</strain>
    </source>
</reference>
<dbReference type="InterPro" id="IPR040521">
    <property type="entry name" value="KDZ"/>
</dbReference>
<dbReference type="PANTHER" id="PTHR33096:SF1">
    <property type="entry name" value="CXC1-LIKE CYSTEINE CLUSTER ASSOCIATED WITH KDZ TRANSPOSASES DOMAIN-CONTAINING PROTEIN"/>
    <property type="match status" value="1"/>
</dbReference>
<organism evidence="1 2">
    <name type="scientific">Boletus edulis BED1</name>
    <dbReference type="NCBI Taxonomy" id="1328754"/>
    <lineage>
        <taxon>Eukaryota</taxon>
        <taxon>Fungi</taxon>
        <taxon>Dikarya</taxon>
        <taxon>Basidiomycota</taxon>
        <taxon>Agaricomycotina</taxon>
        <taxon>Agaricomycetes</taxon>
        <taxon>Agaricomycetidae</taxon>
        <taxon>Boletales</taxon>
        <taxon>Boletineae</taxon>
        <taxon>Boletaceae</taxon>
        <taxon>Boletoideae</taxon>
        <taxon>Boletus</taxon>
    </lineage>
</organism>
<evidence type="ECO:0000313" key="2">
    <source>
        <dbReference type="Proteomes" id="UP001194468"/>
    </source>
</evidence>
<sequence length="248" mass="27615">MVYFLPRPHNLAWQYLPTCLHSTEPSLSDPVTPSRLSPSSAIQEPFRRGLGVQLYGILLVEHRPACFGGTAFDRPLAEGGDIHVATDGNFHRRHRCSAGDSPAFYDPVYKAEVDVMKISMESFDDTGLLALIYSPGEQQKYAMALITFSLLPSSANVIVLYDVGCTLDRTLSLYDILPSDLVARLRVATTAMHAYGHEWACQLVYNPRLAEGLGLSDSEGTERLWSRLIRLIGIERSSSHNCCINIWR</sequence>
<protein>
    <submittedName>
        <fullName evidence="1">Uncharacterized protein</fullName>
    </submittedName>
</protein>
<accession>A0AAD4BUG0</accession>
<keyword evidence="2" id="KW-1185">Reference proteome</keyword>
<dbReference type="Pfam" id="PF18758">
    <property type="entry name" value="KDZ"/>
    <property type="match status" value="1"/>
</dbReference>
<dbReference type="AlphaFoldDB" id="A0AAD4BUG0"/>
<evidence type="ECO:0000313" key="1">
    <source>
        <dbReference type="EMBL" id="KAF8439951.1"/>
    </source>
</evidence>
<name>A0AAD4BUG0_BOLED</name>
<gene>
    <name evidence="1" type="ORF">L210DRAFT_3612485</name>
</gene>
<proteinExistence type="predicted"/>
<comment type="caution">
    <text evidence="1">The sequence shown here is derived from an EMBL/GenBank/DDBJ whole genome shotgun (WGS) entry which is preliminary data.</text>
</comment>
<dbReference type="Proteomes" id="UP001194468">
    <property type="component" value="Unassembled WGS sequence"/>
</dbReference>
<dbReference type="PANTHER" id="PTHR33096">
    <property type="entry name" value="CXC2 DOMAIN-CONTAINING PROTEIN"/>
    <property type="match status" value="1"/>
</dbReference>
<reference evidence="1" key="1">
    <citation type="submission" date="2019-10" db="EMBL/GenBank/DDBJ databases">
        <authorList>
            <consortium name="DOE Joint Genome Institute"/>
            <person name="Kuo A."/>
            <person name="Miyauchi S."/>
            <person name="Kiss E."/>
            <person name="Drula E."/>
            <person name="Kohler A."/>
            <person name="Sanchez-Garcia M."/>
            <person name="Andreopoulos B."/>
            <person name="Barry K.W."/>
            <person name="Bonito G."/>
            <person name="Buee M."/>
            <person name="Carver A."/>
            <person name="Chen C."/>
            <person name="Cichocki N."/>
            <person name="Clum A."/>
            <person name="Culley D."/>
            <person name="Crous P.W."/>
            <person name="Fauchery L."/>
            <person name="Girlanda M."/>
            <person name="Hayes R."/>
            <person name="Keri Z."/>
            <person name="LaButti K."/>
            <person name="Lipzen A."/>
            <person name="Lombard V."/>
            <person name="Magnuson J."/>
            <person name="Maillard F."/>
            <person name="Morin E."/>
            <person name="Murat C."/>
            <person name="Nolan M."/>
            <person name="Ohm R."/>
            <person name="Pangilinan J."/>
            <person name="Pereira M."/>
            <person name="Perotto S."/>
            <person name="Peter M."/>
            <person name="Riley R."/>
            <person name="Sitrit Y."/>
            <person name="Stielow B."/>
            <person name="Szollosi G."/>
            <person name="Zifcakova L."/>
            <person name="Stursova M."/>
            <person name="Spatafora J.W."/>
            <person name="Tedersoo L."/>
            <person name="Vaario L.-M."/>
            <person name="Yamada A."/>
            <person name="Yan M."/>
            <person name="Wang P."/>
            <person name="Xu J."/>
            <person name="Bruns T."/>
            <person name="Baldrian P."/>
            <person name="Vilgalys R."/>
            <person name="Henrissat B."/>
            <person name="Grigoriev I.V."/>
            <person name="Hibbett D."/>
            <person name="Nagy L.G."/>
            <person name="Martin F.M."/>
        </authorList>
    </citation>
    <scope>NUCLEOTIDE SEQUENCE</scope>
    <source>
        <strain evidence="1">BED1</strain>
    </source>
</reference>
<dbReference type="EMBL" id="WHUW01000013">
    <property type="protein sequence ID" value="KAF8439951.1"/>
    <property type="molecule type" value="Genomic_DNA"/>
</dbReference>